<evidence type="ECO:0000313" key="9">
    <source>
        <dbReference type="Proteomes" id="UP001465668"/>
    </source>
</evidence>
<evidence type="ECO:0000259" key="7">
    <source>
        <dbReference type="Pfam" id="PF01494"/>
    </source>
</evidence>
<dbReference type="Gene3D" id="3.50.50.60">
    <property type="entry name" value="FAD/NAD(P)-binding domain"/>
    <property type="match status" value="1"/>
</dbReference>
<keyword evidence="3" id="KW-0285">Flavoprotein</keyword>
<evidence type="ECO:0000256" key="5">
    <source>
        <dbReference type="ARBA" id="ARBA00023002"/>
    </source>
</evidence>
<dbReference type="PRINTS" id="PR00420">
    <property type="entry name" value="RNGMNOXGNASE"/>
</dbReference>
<dbReference type="SUPFAM" id="SSF51905">
    <property type="entry name" value="FAD/NAD(P)-binding domain"/>
    <property type="match status" value="1"/>
</dbReference>
<dbReference type="InterPro" id="IPR036188">
    <property type="entry name" value="FAD/NAD-bd_sf"/>
</dbReference>
<evidence type="ECO:0000256" key="3">
    <source>
        <dbReference type="ARBA" id="ARBA00022630"/>
    </source>
</evidence>
<gene>
    <name evidence="8" type="ORF">SCAR479_08116</name>
</gene>
<keyword evidence="9" id="KW-1185">Reference proteome</keyword>
<keyword evidence="5" id="KW-0560">Oxidoreductase</keyword>
<evidence type="ECO:0000313" key="8">
    <source>
        <dbReference type="EMBL" id="KAK9775140.1"/>
    </source>
</evidence>
<reference evidence="8 9" key="1">
    <citation type="submission" date="2024-02" db="EMBL/GenBank/DDBJ databases">
        <title>First draft genome assembly of two strains of Seiridium cardinale.</title>
        <authorList>
            <person name="Emiliani G."/>
            <person name="Scali E."/>
        </authorList>
    </citation>
    <scope>NUCLEOTIDE SEQUENCE [LARGE SCALE GENOMIC DNA]</scope>
    <source>
        <strain evidence="8 9">BM-138-000479</strain>
    </source>
</reference>
<name>A0ABR2XMV2_9PEZI</name>
<dbReference type="InterPro" id="IPR002938">
    <property type="entry name" value="FAD-bd"/>
</dbReference>
<comment type="pathway">
    <text evidence="1">Secondary metabolite biosynthesis.</text>
</comment>
<keyword evidence="4" id="KW-0274">FAD</keyword>
<dbReference type="InterPro" id="IPR050493">
    <property type="entry name" value="FAD-dep_Monooxygenase_BioMet"/>
</dbReference>
<sequence>MKIIIVGAGVSGLSAYLQLRKVLPDFDAHTVLIYESHRPQATTSHGLSSAVGSVTDTAAVVGNSIALVPNTIRLLKYIDIGLYEIFKSRGYANKAYTFKTARGHVISVASTADQGSPPEYTVSCPRYGLWECFHEVVGESNIRYRKVVEVDLERKRPIVRFADGEEEDADLVIGADGVRSVVKRAIFGEEDEKQFGPRYEGFCGVGAFLNLDIPESISKHKSMVFTFGPTGSFGYCSAAPEAQRKIGWWSNWGTTDIPDGNTMNPEEIRRQLLDRHGTWDDPVIRTIIENMTTDRIYPIWTTPDLPHWGERGAVLLGDAAHTLPATSGQGAGQAMEDSVTFSLLLAHYISKTGTEDRNMTEADAIQMASKALYEIRHDKVATIKARSRNLYLTNKRINNILFEYLYYCFIYVWTNFPIIGQFIVGTVYKDPEELNVEENIKEYLEIERY</sequence>
<dbReference type="Pfam" id="PF01494">
    <property type="entry name" value="FAD_binding_3"/>
    <property type="match status" value="1"/>
</dbReference>
<evidence type="ECO:0000256" key="4">
    <source>
        <dbReference type="ARBA" id="ARBA00022827"/>
    </source>
</evidence>
<dbReference type="EMBL" id="JARVKM010000036">
    <property type="protein sequence ID" value="KAK9775140.1"/>
    <property type="molecule type" value="Genomic_DNA"/>
</dbReference>
<comment type="caution">
    <text evidence="8">The sequence shown here is derived from an EMBL/GenBank/DDBJ whole genome shotgun (WGS) entry which is preliminary data.</text>
</comment>
<dbReference type="Proteomes" id="UP001465668">
    <property type="component" value="Unassembled WGS sequence"/>
</dbReference>
<evidence type="ECO:0000256" key="1">
    <source>
        <dbReference type="ARBA" id="ARBA00005179"/>
    </source>
</evidence>
<evidence type="ECO:0000256" key="6">
    <source>
        <dbReference type="ARBA" id="ARBA00023033"/>
    </source>
</evidence>
<comment type="similarity">
    <text evidence="2">Belongs to the paxM FAD-dependent monooxygenase family.</text>
</comment>
<feature type="domain" description="FAD-binding" evidence="7">
    <location>
        <begin position="67"/>
        <end position="356"/>
    </location>
</feature>
<accession>A0ABR2XMV2</accession>
<dbReference type="PANTHER" id="PTHR13789:SF309">
    <property type="entry name" value="PUTATIVE (AFU_ORTHOLOGUE AFUA_6G14510)-RELATED"/>
    <property type="match status" value="1"/>
</dbReference>
<organism evidence="8 9">
    <name type="scientific">Seiridium cardinale</name>
    <dbReference type="NCBI Taxonomy" id="138064"/>
    <lineage>
        <taxon>Eukaryota</taxon>
        <taxon>Fungi</taxon>
        <taxon>Dikarya</taxon>
        <taxon>Ascomycota</taxon>
        <taxon>Pezizomycotina</taxon>
        <taxon>Sordariomycetes</taxon>
        <taxon>Xylariomycetidae</taxon>
        <taxon>Amphisphaeriales</taxon>
        <taxon>Sporocadaceae</taxon>
        <taxon>Seiridium</taxon>
    </lineage>
</organism>
<evidence type="ECO:0000256" key="2">
    <source>
        <dbReference type="ARBA" id="ARBA00007992"/>
    </source>
</evidence>
<dbReference type="PANTHER" id="PTHR13789">
    <property type="entry name" value="MONOOXYGENASE"/>
    <property type="match status" value="1"/>
</dbReference>
<proteinExistence type="inferred from homology"/>
<protein>
    <submittedName>
        <fullName evidence="8">FAD/NAD(P)-binding domain-containing protein</fullName>
    </submittedName>
</protein>
<keyword evidence="6" id="KW-0503">Monooxygenase</keyword>